<keyword evidence="5" id="KW-0411">Iron-sulfur</keyword>
<sequence length="598" mass="68414">MDSPLPFKVALVSMPWAIVNRPSVQLATLKSYLQLQQDIQVDNYHPYLSIAASLGPSRYTEIALSGMGGEALFAPLVFSGKKSDSRILFNHLLANSRKKQPDFDEIAATVATACDDWLKTFTCSDYSLIGFSVCFNQLLPSLYMAKLIKQKYPAAAIVFGGSSCSGGLGKSLLAHFPEIDYVISGEGERALEALCSFVKGDSVHLPENVFHSSEEAATKSMSLVDLNQQPPPDYDDYFRQMHHLFTNQPFIPEISLEFSRGCWWNKCSFCNLNIQWPDYRWKNGMKMVQETLDLARRYELLNFNFTDNALPPKDADIFFSEIKKQAMDFSFFAEIRATLFPDRLRLYKEGGLNTVQVGIEALSTSLLEKLKKGTTAIENIAAMKHCCEQNIALKGNLIVEFPSSSDHEVSETLENLDYVLPYPPLDTASFFLGFGSPVHSYFHDYDIRSLTVHCKNRQLFPERYQKSMTMMLLGYRGDRTIQRKRWKPVIQKVRAWNEFHANRMNLTPPLSYRDGKTFLIIRQERPHGPPLQHRLRGLSRRIYLACGEIITLDKLLELFTEVRRDRLTLFIESMCLKRLMFKEQDKVISLAVRQETCR</sequence>
<dbReference type="EMBL" id="FNJI01000024">
    <property type="protein sequence ID" value="SDP52964.1"/>
    <property type="molecule type" value="Genomic_DNA"/>
</dbReference>
<dbReference type="PANTHER" id="PTHR43409:SF7">
    <property type="entry name" value="BLL1977 PROTEIN"/>
    <property type="match status" value="1"/>
</dbReference>
<evidence type="ECO:0000313" key="8">
    <source>
        <dbReference type="Proteomes" id="UP000199073"/>
    </source>
</evidence>
<proteinExistence type="predicted"/>
<name>A0A1H0TG61_9BACT</name>
<dbReference type="InterPro" id="IPR051198">
    <property type="entry name" value="BchE-like"/>
</dbReference>
<dbReference type="SFLD" id="SFLDF00324">
    <property type="entry name" value="bacteriocin_maturation"/>
    <property type="match status" value="1"/>
</dbReference>
<dbReference type="AlphaFoldDB" id="A0A1H0TG61"/>
<dbReference type="InterPro" id="IPR058240">
    <property type="entry name" value="rSAM_sf"/>
</dbReference>
<evidence type="ECO:0000256" key="4">
    <source>
        <dbReference type="ARBA" id="ARBA00023004"/>
    </source>
</evidence>
<evidence type="ECO:0000313" key="7">
    <source>
        <dbReference type="EMBL" id="SDP52964.1"/>
    </source>
</evidence>
<keyword evidence="8" id="KW-1185">Reference proteome</keyword>
<reference evidence="7 8" key="1">
    <citation type="submission" date="2016-10" db="EMBL/GenBank/DDBJ databases">
        <authorList>
            <person name="de Groot N.N."/>
        </authorList>
    </citation>
    <scope>NUCLEOTIDE SEQUENCE [LARGE SCALE GENOMIC DNA]</scope>
    <source>
        <strain evidence="7 8">DSM 12130</strain>
    </source>
</reference>
<dbReference type="STRING" id="91360.SAMN05660330_03074"/>
<keyword evidence="2" id="KW-0949">S-adenosyl-L-methionine</keyword>
<dbReference type="Proteomes" id="UP000199073">
    <property type="component" value="Unassembled WGS sequence"/>
</dbReference>
<dbReference type="InterPro" id="IPR023404">
    <property type="entry name" value="rSAM_horseshoe"/>
</dbReference>
<dbReference type="RefSeq" id="WP_092224393.1">
    <property type="nucleotide sequence ID" value="NZ_FNJI01000024.1"/>
</dbReference>
<dbReference type="SUPFAM" id="SSF102114">
    <property type="entry name" value="Radical SAM enzymes"/>
    <property type="match status" value="1"/>
</dbReference>
<dbReference type="GO" id="GO:0003824">
    <property type="term" value="F:catalytic activity"/>
    <property type="evidence" value="ECO:0007669"/>
    <property type="project" value="InterPro"/>
</dbReference>
<evidence type="ECO:0000256" key="2">
    <source>
        <dbReference type="ARBA" id="ARBA00022691"/>
    </source>
</evidence>
<dbReference type="Gene3D" id="3.80.30.20">
    <property type="entry name" value="tm_1862 like domain"/>
    <property type="match status" value="1"/>
</dbReference>
<dbReference type="InterPro" id="IPR023984">
    <property type="entry name" value="rSAM_ocin_1"/>
</dbReference>
<keyword evidence="3" id="KW-0479">Metal-binding</keyword>
<dbReference type="SMART" id="SM00729">
    <property type="entry name" value="Elp3"/>
    <property type="match status" value="1"/>
</dbReference>
<dbReference type="Pfam" id="PF04055">
    <property type="entry name" value="Radical_SAM"/>
    <property type="match status" value="1"/>
</dbReference>
<dbReference type="SFLD" id="SFLDS00029">
    <property type="entry name" value="Radical_SAM"/>
    <property type="match status" value="1"/>
</dbReference>
<evidence type="ECO:0000259" key="6">
    <source>
        <dbReference type="SMART" id="SM00729"/>
    </source>
</evidence>
<dbReference type="GO" id="GO:0005829">
    <property type="term" value="C:cytosol"/>
    <property type="evidence" value="ECO:0007669"/>
    <property type="project" value="TreeGrafter"/>
</dbReference>
<dbReference type="Gene3D" id="3.40.50.280">
    <property type="entry name" value="Cobalamin-binding domain"/>
    <property type="match status" value="1"/>
</dbReference>
<dbReference type="SFLD" id="SFLDG01082">
    <property type="entry name" value="B12-binding_domain_containing"/>
    <property type="match status" value="1"/>
</dbReference>
<evidence type="ECO:0000256" key="3">
    <source>
        <dbReference type="ARBA" id="ARBA00022723"/>
    </source>
</evidence>
<keyword evidence="4" id="KW-0408">Iron</keyword>
<dbReference type="GO" id="GO:0051536">
    <property type="term" value="F:iron-sulfur cluster binding"/>
    <property type="evidence" value="ECO:0007669"/>
    <property type="project" value="UniProtKB-KW"/>
</dbReference>
<comment type="cofactor">
    <cofactor evidence="1">
        <name>[4Fe-4S] cluster</name>
        <dbReference type="ChEBI" id="CHEBI:49883"/>
    </cofactor>
</comment>
<organism evidence="7 8">
    <name type="scientific">Desulforhopalus singaporensis</name>
    <dbReference type="NCBI Taxonomy" id="91360"/>
    <lineage>
        <taxon>Bacteria</taxon>
        <taxon>Pseudomonadati</taxon>
        <taxon>Thermodesulfobacteriota</taxon>
        <taxon>Desulfobulbia</taxon>
        <taxon>Desulfobulbales</taxon>
        <taxon>Desulfocapsaceae</taxon>
        <taxon>Desulforhopalus</taxon>
    </lineage>
</organism>
<evidence type="ECO:0000256" key="1">
    <source>
        <dbReference type="ARBA" id="ARBA00001966"/>
    </source>
</evidence>
<protein>
    <submittedName>
        <fullName evidence="7">Ribosomal peptide maturation radical SAM protein 1</fullName>
    </submittedName>
</protein>
<gene>
    <name evidence="7" type="ORF">SAMN05660330_03074</name>
</gene>
<dbReference type="GO" id="GO:0046872">
    <property type="term" value="F:metal ion binding"/>
    <property type="evidence" value="ECO:0007669"/>
    <property type="project" value="UniProtKB-KW"/>
</dbReference>
<dbReference type="InterPro" id="IPR006638">
    <property type="entry name" value="Elp3/MiaA/NifB-like_rSAM"/>
</dbReference>
<dbReference type="InterPro" id="IPR007197">
    <property type="entry name" value="rSAM"/>
</dbReference>
<dbReference type="NCBIfam" id="TIGR03975">
    <property type="entry name" value="rSAM_ocin_1"/>
    <property type="match status" value="1"/>
</dbReference>
<accession>A0A1H0TG61</accession>
<dbReference type="PANTHER" id="PTHR43409">
    <property type="entry name" value="ANAEROBIC MAGNESIUM-PROTOPORPHYRIN IX MONOMETHYL ESTER CYCLASE-RELATED"/>
    <property type="match status" value="1"/>
</dbReference>
<dbReference type="OrthoDB" id="9801424at2"/>
<evidence type="ECO:0000256" key="5">
    <source>
        <dbReference type="ARBA" id="ARBA00023014"/>
    </source>
</evidence>
<feature type="domain" description="Elp3/MiaA/NifB-like radical SAM core" evidence="6">
    <location>
        <begin position="252"/>
        <end position="459"/>
    </location>
</feature>